<accession>A0AAW0E199</accession>
<organism evidence="4 5">
    <name type="scientific">Favolaschia claudopus</name>
    <dbReference type="NCBI Taxonomy" id="2862362"/>
    <lineage>
        <taxon>Eukaryota</taxon>
        <taxon>Fungi</taxon>
        <taxon>Dikarya</taxon>
        <taxon>Basidiomycota</taxon>
        <taxon>Agaricomycotina</taxon>
        <taxon>Agaricomycetes</taxon>
        <taxon>Agaricomycetidae</taxon>
        <taxon>Agaricales</taxon>
        <taxon>Marasmiineae</taxon>
        <taxon>Mycenaceae</taxon>
        <taxon>Favolaschia</taxon>
    </lineage>
</organism>
<feature type="region of interest" description="Disordered" evidence="1">
    <location>
        <begin position="259"/>
        <end position="304"/>
    </location>
</feature>
<feature type="transmembrane region" description="Helical" evidence="2">
    <location>
        <begin position="175"/>
        <end position="200"/>
    </location>
</feature>
<dbReference type="Gene3D" id="2.60.120.260">
    <property type="entry name" value="Galactose-binding domain-like"/>
    <property type="match status" value="1"/>
</dbReference>
<feature type="region of interest" description="Disordered" evidence="1">
    <location>
        <begin position="151"/>
        <end position="171"/>
    </location>
</feature>
<reference evidence="4 5" key="1">
    <citation type="journal article" date="2024" name="J Genomics">
        <title>Draft genome sequencing and assembly of Favolaschia claudopus CIRM-BRFM 2984 isolated from oak limbs.</title>
        <authorList>
            <person name="Navarro D."/>
            <person name="Drula E."/>
            <person name="Chaduli D."/>
            <person name="Cazenave R."/>
            <person name="Ahrendt S."/>
            <person name="Wang J."/>
            <person name="Lipzen A."/>
            <person name="Daum C."/>
            <person name="Barry K."/>
            <person name="Grigoriev I.V."/>
            <person name="Favel A."/>
            <person name="Rosso M.N."/>
            <person name="Martin F."/>
        </authorList>
    </citation>
    <scope>NUCLEOTIDE SEQUENCE [LARGE SCALE GENOMIC DNA]</scope>
    <source>
        <strain evidence="4 5">CIRM-BRFM 2984</strain>
    </source>
</reference>
<evidence type="ECO:0000256" key="3">
    <source>
        <dbReference type="SAM" id="SignalP"/>
    </source>
</evidence>
<sequence>MFPLFLLLPLPLFFCVAGALQNVTVDETDSKIFYAGSWFPQQFDLDYGGSHVASGDSTASALFTFTGTAVYYLAPRYSWPASVRLTVDEEPAVTVNLTNPNGSPGSTESLPWSAVWSAKNLPNTRHRVFVRAAPTDETFIVDGFIYTVDNDVSTQPNSPESPAPSASPRTSSNKLAIGIGIALGVVALIAAGVAAYFLFYRRRKQARKNKVLDEWGQDAHHTPTPFVTGMGAASSRRTDSQTTMMAHETPEMANFSELAASYAPATSGKGRKKGEPTKSQTYAPAPPAYTELASGSRPPSPGHG</sequence>
<gene>
    <name evidence="4" type="ORF">R3P38DRAFT_3253058</name>
</gene>
<feature type="region of interest" description="Disordered" evidence="1">
    <location>
        <begin position="217"/>
        <end position="241"/>
    </location>
</feature>
<evidence type="ECO:0000313" key="4">
    <source>
        <dbReference type="EMBL" id="KAK7058048.1"/>
    </source>
</evidence>
<evidence type="ECO:0000256" key="1">
    <source>
        <dbReference type="SAM" id="MobiDB-lite"/>
    </source>
</evidence>
<dbReference type="CDD" id="cd12087">
    <property type="entry name" value="TM_EGFR-like"/>
    <property type="match status" value="1"/>
</dbReference>
<protein>
    <submittedName>
        <fullName evidence="4">Uncharacterized protein</fullName>
    </submittedName>
</protein>
<name>A0AAW0E199_9AGAR</name>
<keyword evidence="2" id="KW-0472">Membrane</keyword>
<feature type="chain" id="PRO_5043765751" evidence="3">
    <location>
        <begin position="20"/>
        <end position="304"/>
    </location>
</feature>
<comment type="caution">
    <text evidence="4">The sequence shown here is derived from an EMBL/GenBank/DDBJ whole genome shotgun (WGS) entry which is preliminary data.</text>
</comment>
<dbReference type="AlphaFoldDB" id="A0AAW0E199"/>
<feature type="signal peptide" evidence="3">
    <location>
        <begin position="1"/>
        <end position="19"/>
    </location>
</feature>
<evidence type="ECO:0000256" key="2">
    <source>
        <dbReference type="SAM" id="Phobius"/>
    </source>
</evidence>
<keyword evidence="2" id="KW-0812">Transmembrane</keyword>
<dbReference type="EMBL" id="JAWWNJ010000004">
    <property type="protein sequence ID" value="KAK7058048.1"/>
    <property type="molecule type" value="Genomic_DNA"/>
</dbReference>
<proteinExistence type="predicted"/>
<keyword evidence="3" id="KW-0732">Signal</keyword>
<dbReference type="Proteomes" id="UP001362999">
    <property type="component" value="Unassembled WGS sequence"/>
</dbReference>
<feature type="compositionally biased region" description="Low complexity" evidence="1">
    <location>
        <begin position="156"/>
        <end position="171"/>
    </location>
</feature>
<evidence type="ECO:0000313" key="5">
    <source>
        <dbReference type="Proteomes" id="UP001362999"/>
    </source>
</evidence>
<keyword evidence="2" id="KW-1133">Transmembrane helix</keyword>
<keyword evidence="5" id="KW-1185">Reference proteome</keyword>